<dbReference type="PANTHER" id="PTHR31961">
    <property type="entry name" value="SENSITIVE TO HIGH EXPRESSION PROTEIN 9, MITOCHONDRIAL"/>
    <property type="match status" value="1"/>
</dbReference>
<feature type="transmembrane region" description="Helical" evidence="10">
    <location>
        <begin position="166"/>
        <end position="186"/>
    </location>
</feature>
<comment type="subunit">
    <text evidence="10">Homooligomer.</text>
</comment>
<reference evidence="12 14" key="1">
    <citation type="submission" date="2020-01" db="EMBL/GenBank/DDBJ databases">
        <authorList>
            <consortium name="DOE Joint Genome Institute"/>
            <person name="Haridas S."/>
            <person name="Albert R."/>
            <person name="Binder M."/>
            <person name="Bloem J."/>
            <person name="Labutti K."/>
            <person name="Salamov A."/>
            <person name="Andreopoulos B."/>
            <person name="Baker S.E."/>
            <person name="Barry K."/>
            <person name="Bills G."/>
            <person name="Bluhm B.H."/>
            <person name="Cannon C."/>
            <person name="Castanera R."/>
            <person name="Culley D.E."/>
            <person name="Daum C."/>
            <person name="Ezra D."/>
            <person name="Gonzalez J.B."/>
            <person name="Henrissat B."/>
            <person name="Kuo A."/>
            <person name="Liang C."/>
            <person name="Lipzen A."/>
            <person name="Lutzoni F."/>
            <person name="Magnuson J."/>
            <person name="Mondo S."/>
            <person name="Nolan M."/>
            <person name="Ohm R."/>
            <person name="Pangilinan J."/>
            <person name="Park H.-J."/>
            <person name="Ramirez L."/>
            <person name="Alfaro M."/>
            <person name="Sun H."/>
            <person name="Tritt A."/>
            <person name="Yoshinaga Y."/>
            <person name="Zwiers L.-H."/>
            <person name="Turgeon B.G."/>
            <person name="Goodwin S.B."/>
            <person name="Spatafora J.W."/>
            <person name="Crous P.W."/>
            <person name="Grigoriev I.V."/>
        </authorList>
    </citation>
    <scope>NUCLEOTIDE SEQUENCE</scope>
    <source>
        <strain evidence="12 14">CBS 781.70</strain>
    </source>
</reference>
<comment type="subcellular location">
    <subcellularLocation>
        <location evidence="10">Mitochondrion inner membrane</location>
        <topology evidence="10">Multi-pass membrane protein</topology>
    </subcellularLocation>
</comment>
<accession>A0A6G1FXM0</accession>
<dbReference type="GO" id="GO:0007007">
    <property type="term" value="P:inner mitochondrial membrane organization"/>
    <property type="evidence" value="ECO:0007669"/>
    <property type="project" value="TreeGrafter"/>
</dbReference>
<keyword evidence="5 10" id="KW-1133">Transmembrane helix</keyword>
<evidence type="ECO:0000256" key="6">
    <source>
        <dbReference type="ARBA" id="ARBA00023054"/>
    </source>
</evidence>
<dbReference type="AlphaFoldDB" id="A0A6G1FXM0"/>
<keyword evidence="2 10" id="KW-0812">Transmembrane</keyword>
<organism evidence="12">
    <name type="scientific">Eremomyces bilateralis CBS 781.70</name>
    <dbReference type="NCBI Taxonomy" id="1392243"/>
    <lineage>
        <taxon>Eukaryota</taxon>
        <taxon>Fungi</taxon>
        <taxon>Dikarya</taxon>
        <taxon>Ascomycota</taxon>
        <taxon>Pezizomycotina</taxon>
        <taxon>Dothideomycetes</taxon>
        <taxon>Dothideomycetes incertae sedis</taxon>
        <taxon>Eremomycetales</taxon>
        <taxon>Eremomycetaceae</taxon>
        <taxon>Eremomyces</taxon>
    </lineage>
</organism>
<dbReference type="PANTHER" id="PTHR31961:SF3">
    <property type="entry name" value="SENSITIVE TO HIGH EXPRESSION PROTEIN 9, MITOCHONDRIAL"/>
    <property type="match status" value="1"/>
</dbReference>
<evidence type="ECO:0000256" key="7">
    <source>
        <dbReference type="ARBA" id="ARBA00023128"/>
    </source>
</evidence>
<dbReference type="OrthoDB" id="5595506at2759"/>
<keyword evidence="4 10" id="KW-0809">Transit peptide</keyword>
<dbReference type="Pfam" id="PF05546">
    <property type="entry name" value="She9_MDM33"/>
    <property type="match status" value="1"/>
</dbReference>
<gene>
    <name evidence="12 14" type="ORF">P152DRAFT_378735</name>
</gene>
<keyword evidence="6" id="KW-0175">Coiled coil</keyword>
<reference evidence="14" key="3">
    <citation type="submission" date="2025-04" db="UniProtKB">
        <authorList>
            <consortium name="RefSeq"/>
        </authorList>
    </citation>
    <scope>IDENTIFICATION</scope>
    <source>
        <strain evidence="14">CBS 781.70</strain>
    </source>
</reference>
<evidence type="ECO:0000256" key="10">
    <source>
        <dbReference type="RuleBase" id="RU364128"/>
    </source>
</evidence>
<evidence type="ECO:0000256" key="9">
    <source>
        <dbReference type="ARBA" id="ARBA00024807"/>
    </source>
</evidence>
<proteinExistence type="inferred from homology"/>
<feature type="non-terminal residue" evidence="12">
    <location>
        <position position="254"/>
    </location>
</feature>
<feature type="region of interest" description="Disordered" evidence="11">
    <location>
        <begin position="213"/>
        <end position="238"/>
    </location>
</feature>
<dbReference type="RefSeq" id="XP_033532061.1">
    <property type="nucleotide sequence ID" value="XM_033675679.1"/>
</dbReference>
<feature type="compositionally biased region" description="Polar residues" evidence="11">
    <location>
        <begin position="223"/>
        <end position="237"/>
    </location>
</feature>
<dbReference type="InterPro" id="IPR008839">
    <property type="entry name" value="MDM33_fungi"/>
</dbReference>
<evidence type="ECO:0000256" key="3">
    <source>
        <dbReference type="ARBA" id="ARBA00022792"/>
    </source>
</evidence>
<dbReference type="EMBL" id="ML975166">
    <property type="protein sequence ID" value="KAF1810430.1"/>
    <property type="molecule type" value="Genomic_DNA"/>
</dbReference>
<comment type="similarity">
    <text evidence="1 10">Belongs to the SHE9 family.</text>
</comment>
<keyword evidence="13" id="KW-1185">Reference proteome</keyword>
<dbReference type="Proteomes" id="UP000504638">
    <property type="component" value="Unplaced"/>
</dbReference>
<comment type="caution">
    <text evidence="10">Lacks conserved residue(s) required for the propagation of feature annotation.</text>
</comment>
<evidence type="ECO:0000313" key="12">
    <source>
        <dbReference type="EMBL" id="KAF1810430.1"/>
    </source>
</evidence>
<reference evidence="14" key="2">
    <citation type="submission" date="2020-04" db="EMBL/GenBank/DDBJ databases">
        <authorList>
            <consortium name="NCBI Genome Project"/>
        </authorList>
    </citation>
    <scope>NUCLEOTIDE SEQUENCE</scope>
    <source>
        <strain evidence="14">CBS 781.70</strain>
    </source>
</reference>
<comment type="function">
    <text evidence="9">Required for the maintenance of the structure of the mitochondrial inner membrane. Involved in mitochondrial morphology. Causes growth arrest when highly overexpressed.</text>
</comment>
<protein>
    <recommendedName>
        <fullName evidence="10">Sensitive to high expression protein 9, mitochondrial</fullName>
    </recommendedName>
</protein>
<evidence type="ECO:0000313" key="14">
    <source>
        <dbReference type="RefSeq" id="XP_033532061.1"/>
    </source>
</evidence>
<evidence type="ECO:0000256" key="2">
    <source>
        <dbReference type="ARBA" id="ARBA00022692"/>
    </source>
</evidence>
<dbReference type="GeneID" id="54416249"/>
<keyword evidence="3 10" id="KW-0999">Mitochondrion inner membrane</keyword>
<sequence length="254" mass="28651">EPLPSEREEQRWGTSKHFSQIMDDLQAKLVLYTQRMNTYTGTDYSGIEALRRDIKASEAMVKDRLNDVRTAKESVDKAHIQQASSQKEVVGLLERKHSWSAGDLERYMSLIRSEHVNEQAIQTAKDGLAGAERGLEEVRTRLEKKERQQYHEEQIWSDTIRRNSTWVTIGLMGLNIALLLSNVAIIEPRRRRRLVREIKAALAEQTEIQLSNTATGAEEVSATVETTASDSVETPNAVSAPDIAGIEQVLDELP</sequence>
<name>A0A6G1FXM0_9PEZI</name>
<keyword evidence="8 10" id="KW-0472">Membrane</keyword>
<evidence type="ECO:0000256" key="11">
    <source>
        <dbReference type="SAM" id="MobiDB-lite"/>
    </source>
</evidence>
<feature type="non-terminal residue" evidence="12">
    <location>
        <position position="1"/>
    </location>
</feature>
<evidence type="ECO:0000256" key="1">
    <source>
        <dbReference type="ARBA" id="ARBA00007472"/>
    </source>
</evidence>
<evidence type="ECO:0000256" key="8">
    <source>
        <dbReference type="ARBA" id="ARBA00023136"/>
    </source>
</evidence>
<dbReference type="GO" id="GO:0005743">
    <property type="term" value="C:mitochondrial inner membrane"/>
    <property type="evidence" value="ECO:0007669"/>
    <property type="project" value="UniProtKB-SubCell"/>
</dbReference>
<evidence type="ECO:0000256" key="4">
    <source>
        <dbReference type="ARBA" id="ARBA00022946"/>
    </source>
</evidence>
<evidence type="ECO:0000313" key="13">
    <source>
        <dbReference type="Proteomes" id="UP000504638"/>
    </source>
</evidence>
<evidence type="ECO:0000256" key="5">
    <source>
        <dbReference type="ARBA" id="ARBA00022989"/>
    </source>
</evidence>
<keyword evidence="7 10" id="KW-0496">Mitochondrion</keyword>